<name>A0ACC3S6U2_9PEZI</name>
<sequence>MGTTNGADDTEHKEAQEYWGYLFKQDRTGTDRLKDLLRGLHRHIGSSWEPSDCPDVTPSQLAHFYRSLNGNYDPLFLSTPSAAIAYIYKNLGCLHSLQPLPSSGGERFSEPTIPALKAEGFVMWQTIQLLLGPEEHAGFLRQAVQKWDIKDPSSGDVFPKILPRSCFPAAPDSHMVNWYEGVSQRLRREAEEEERMRITATEHNQDSDHSGSHRHRKRIERDPSDLSSEEEPINSRNQALAYFRNPLYRTVDGRPGVVRSGSKRPPLTPSGSIFDRGKSVAGTVGNVVRNIGSPHLWDGGHRSDKERERRRRSLPDHHHHLPGEDPPRNDVLRPSSHHGHQGRHSRRGSQQPSPNSQSPDSDSGSPHYSPPHNHHYSQHDRHLRHHRSHEPYPSPREYFPPYEEERHRRRSSAYTDPADETNASNTGSPIRATFGPSVSPLFATHVARAAARYDSPSRGGVERPHLRDDRRGSDGSPRRSPRRSESVLRNGGGRSESKGRGGQKVTRFDLPDRERTAGGVGGRRYPVEAPWR</sequence>
<organism evidence="1 2">
    <name type="scientific">Zalaria obscura</name>
    <dbReference type="NCBI Taxonomy" id="2024903"/>
    <lineage>
        <taxon>Eukaryota</taxon>
        <taxon>Fungi</taxon>
        <taxon>Dikarya</taxon>
        <taxon>Ascomycota</taxon>
        <taxon>Pezizomycotina</taxon>
        <taxon>Dothideomycetes</taxon>
        <taxon>Dothideomycetidae</taxon>
        <taxon>Dothideales</taxon>
        <taxon>Zalariaceae</taxon>
        <taxon>Zalaria</taxon>
    </lineage>
</organism>
<evidence type="ECO:0000313" key="1">
    <source>
        <dbReference type="EMBL" id="KAK8198683.1"/>
    </source>
</evidence>
<accession>A0ACC3S6U2</accession>
<dbReference type="Proteomes" id="UP001320706">
    <property type="component" value="Unassembled WGS sequence"/>
</dbReference>
<comment type="caution">
    <text evidence="1">The sequence shown here is derived from an EMBL/GenBank/DDBJ whole genome shotgun (WGS) entry which is preliminary data.</text>
</comment>
<keyword evidence="2" id="KW-1185">Reference proteome</keyword>
<reference evidence="1" key="1">
    <citation type="submission" date="2024-02" db="EMBL/GenBank/DDBJ databases">
        <title>Metagenome Assembled Genome of Zalaria obscura JY119.</title>
        <authorList>
            <person name="Vighnesh L."/>
            <person name="Jagadeeshwari U."/>
            <person name="Venkata Ramana C."/>
            <person name="Sasikala C."/>
        </authorList>
    </citation>
    <scope>NUCLEOTIDE SEQUENCE</scope>
    <source>
        <strain evidence="1">JY119</strain>
    </source>
</reference>
<protein>
    <submittedName>
        <fullName evidence="1">Uncharacterized protein</fullName>
    </submittedName>
</protein>
<gene>
    <name evidence="1" type="ORF">M8818_006550</name>
</gene>
<evidence type="ECO:0000313" key="2">
    <source>
        <dbReference type="Proteomes" id="UP001320706"/>
    </source>
</evidence>
<proteinExistence type="predicted"/>
<dbReference type="EMBL" id="JAMKPW020000040">
    <property type="protein sequence ID" value="KAK8198683.1"/>
    <property type="molecule type" value="Genomic_DNA"/>
</dbReference>